<name>A0A2C6KK92_9APIC</name>
<dbReference type="GeneID" id="94432684"/>
<feature type="region of interest" description="Disordered" evidence="1">
    <location>
        <begin position="1292"/>
        <end position="1384"/>
    </location>
</feature>
<evidence type="ECO:0008006" key="5">
    <source>
        <dbReference type="Google" id="ProtNLM"/>
    </source>
</evidence>
<feature type="compositionally biased region" description="Polar residues" evidence="1">
    <location>
        <begin position="265"/>
        <end position="274"/>
    </location>
</feature>
<keyword evidence="2" id="KW-0472">Membrane</keyword>
<evidence type="ECO:0000313" key="4">
    <source>
        <dbReference type="Proteomes" id="UP000221165"/>
    </source>
</evidence>
<comment type="caution">
    <text evidence="3">The sequence shown here is derived from an EMBL/GenBank/DDBJ whole genome shotgun (WGS) entry which is preliminary data.</text>
</comment>
<keyword evidence="2" id="KW-1133">Transmembrane helix</keyword>
<gene>
    <name evidence="3" type="ORF">CSUI_009357</name>
</gene>
<feature type="region of interest" description="Disordered" evidence="1">
    <location>
        <begin position="698"/>
        <end position="730"/>
    </location>
</feature>
<feature type="compositionally biased region" description="Low complexity" evidence="1">
    <location>
        <begin position="318"/>
        <end position="328"/>
    </location>
</feature>
<feature type="transmembrane region" description="Helical" evidence="2">
    <location>
        <begin position="192"/>
        <end position="218"/>
    </location>
</feature>
<feature type="compositionally biased region" description="Polar residues" evidence="1">
    <location>
        <begin position="990"/>
        <end position="1012"/>
    </location>
</feature>
<reference evidence="3 4" key="1">
    <citation type="journal article" date="2017" name="Int. J. Parasitol.">
        <title>The genome of the protozoan parasite Cystoisospora suis and a reverse vaccinology approach to identify vaccine candidates.</title>
        <authorList>
            <person name="Palmieri N."/>
            <person name="Shrestha A."/>
            <person name="Ruttkowski B."/>
            <person name="Beck T."/>
            <person name="Vogl C."/>
            <person name="Tomley F."/>
            <person name="Blake D.P."/>
            <person name="Joachim A."/>
        </authorList>
    </citation>
    <scope>NUCLEOTIDE SEQUENCE [LARGE SCALE GENOMIC DNA]</scope>
    <source>
        <strain evidence="3 4">Wien I</strain>
    </source>
</reference>
<feature type="compositionally biased region" description="Low complexity" evidence="1">
    <location>
        <begin position="454"/>
        <end position="465"/>
    </location>
</feature>
<feature type="region of interest" description="Disordered" evidence="1">
    <location>
        <begin position="844"/>
        <end position="863"/>
    </location>
</feature>
<feature type="region of interest" description="Disordered" evidence="1">
    <location>
        <begin position="383"/>
        <end position="489"/>
    </location>
</feature>
<sequence>MLRHRLGTVARMDGPRVARRQTGAAEWSSTNLRGILSAFVYAVEDEPPILGSGDVPDFRARRRKRGSRVAGRYSAVGAGLRTLEVVMAVGILLVALVTSRFVRCLDASSLHRFPPRRMISGGTLRRLANDKEVELRFLPGEGGGYETKSFAGSLDDCLREVLVVHSSAQDDPQPNGALPEKKGAPLPWHKSALGLFLFSVPVLLGLTSLILSVISMLLPDEASFPITAVEERNVLPASGVTATVSGGEYGDLTNNSLTPERDRSASPTTKGTATLLQSRKTRVGETPSTATGVVVSNAPSASGVATTVFGEGNGNELTTRPTTGDTETPSLKSGLETANSASRISDVTSVPSLVTEHGGGSASLMTTVTPALRGVTQLQSTVTPGGGANVSATKGVTGAVSGNGGQDESSVSSAPTHDGERGASSVTSVTTTVSGSQTTRATRVVSATKEEDVSTASGVTSTVSARGAQNELSGAPTPTDDGRGGTSSATIVTTMLPGSGTTGTTGVVSATTQEDLSPTTGAAARTSGNEAQDSPSALSAQTEVGEGSRSPTAQARVTVSGSTAAGATQVPPTTKNEKAVSPTSGVATTVRRSGAQNVTSVRSAVTEDWGGSASSTTPVTTVVSENEAPEVMKTQSTTGLDGANVSLTFEITEKEKEHVVNTLSTSTATAANVPVTPGVTTTVSGDAHRNVASVSRITEKGGKAGAPSATTATTMVSGSRSTGPEGRSAAAGGKDLLAMRGSTAAFLGEGTQGLRSVTSTPEENGVGSASSTAGVTVGVSENGTSKATTIPSTATRLDVITAAATSEVTTAASAKGAQGEASVSSVPTDDEVRAPPTTTTLREKVTTEVTQTPSTATAAGGSNVSAAWQVTGGVSGSGSWDVTSFPSTPAQGVEESASSTTTVTTTVSERGVREVATIPSAPGWYGTDVSLTSTTGVSRDQYPSVTSVPPTTDKAGEAGAASTTVTTVDSGSGTAGTTRVVSATKEEDVSTASGATSRISGQGAQRGTNPGATPTGDGAGSASSMSRVTTTLGWNGTTKPTTIASTATRVDGATAAATSKVKSSFFGNGAQNESSGAPTPTDDGKGATSSATIVTTMLPGSGTTGTTGVVSATTQEDLSPTTGAAARTSGNEAQDSPSALSAQTEVGEGSRSPTAQARVTVSGSTAAGATQVPPTTKNEKAVSPTSGVATTVRRSGAQNVTSVRSAVTEDWGGSASSTTPVTTVVSENGAMEVAETLPAPTGVDGGEAGGALTSRATTAVSRIGCKNATSVPPEEGGEGGASSTTTVTAMVSRGERPGTTAVLSATSNGEDVPAESESTTAASGKRPQNETSVQPTLGERGAGSASSTAGVTNVRKSGPTEEMQIPSTTAVDATDESVTSGMATGFPKTAIEGELSARRALWTPPDEYGLSPNLMLQVVKKLLGQLKPEEMPSVKQIISMVAYVLGALGTVSTGFLGAWTIWNVVVSRQMTRGRMVLYGLGAFLLVLRFSLATTAYNLGRPFYLAIPLLVLQGLCVLTGAAFVVHEIISYVRYQREQTLEIKHILEDIKDPREKEALTEGLL</sequence>
<feature type="compositionally biased region" description="Low complexity" evidence="1">
    <location>
        <begin position="1100"/>
        <end position="1114"/>
    </location>
</feature>
<organism evidence="3 4">
    <name type="scientific">Cystoisospora suis</name>
    <dbReference type="NCBI Taxonomy" id="483139"/>
    <lineage>
        <taxon>Eukaryota</taxon>
        <taxon>Sar</taxon>
        <taxon>Alveolata</taxon>
        <taxon>Apicomplexa</taxon>
        <taxon>Conoidasida</taxon>
        <taxon>Coccidia</taxon>
        <taxon>Eucoccidiorida</taxon>
        <taxon>Eimeriorina</taxon>
        <taxon>Sarcocystidae</taxon>
        <taxon>Cystoisospora</taxon>
    </lineage>
</organism>
<feature type="compositionally biased region" description="Polar residues" evidence="1">
    <location>
        <begin position="1065"/>
        <end position="1078"/>
    </location>
</feature>
<feature type="transmembrane region" description="Helical" evidence="2">
    <location>
        <begin position="1440"/>
        <end position="1464"/>
    </location>
</feature>
<feature type="compositionally biased region" description="Low complexity" evidence="1">
    <location>
        <begin position="892"/>
        <end position="908"/>
    </location>
</feature>
<feature type="region of interest" description="Disordered" evidence="1">
    <location>
        <begin position="305"/>
        <end position="333"/>
    </location>
</feature>
<proteinExistence type="predicted"/>
<keyword evidence="4" id="KW-1185">Reference proteome</keyword>
<feature type="transmembrane region" description="Helical" evidence="2">
    <location>
        <begin position="1476"/>
        <end position="1496"/>
    </location>
</feature>
<feature type="compositionally biased region" description="Polar residues" evidence="1">
    <location>
        <begin position="406"/>
        <end position="415"/>
    </location>
</feature>
<feature type="compositionally biased region" description="Polar residues" evidence="1">
    <location>
        <begin position="549"/>
        <end position="574"/>
    </location>
</feature>
<feature type="compositionally biased region" description="Polar residues" evidence="1">
    <location>
        <begin position="851"/>
        <end position="863"/>
    </location>
</feature>
<feature type="compositionally biased region" description="Polar residues" evidence="1">
    <location>
        <begin position="1115"/>
        <end position="1144"/>
    </location>
</feature>
<dbReference type="EMBL" id="MIGC01005552">
    <property type="protein sequence ID" value="PHJ16834.1"/>
    <property type="molecule type" value="Genomic_DNA"/>
</dbReference>
<feature type="compositionally biased region" description="Polar residues" evidence="1">
    <location>
        <begin position="708"/>
        <end position="722"/>
    </location>
</feature>
<feature type="compositionally biased region" description="Polar residues" evidence="1">
    <location>
        <begin position="1344"/>
        <end position="1355"/>
    </location>
</feature>
<feature type="region of interest" description="Disordered" evidence="1">
    <location>
        <begin position="810"/>
        <end position="838"/>
    </location>
</feature>
<feature type="compositionally biased region" description="Polar residues" evidence="1">
    <location>
        <begin position="1365"/>
        <end position="1382"/>
    </location>
</feature>
<feature type="compositionally biased region" description="Low complexity" evidence="1">
    <location>
        <begin position="424"/>
        <end position="439"/>
    </location>
</feature>
<dbReference type="VEuPathDB" id="ToxoDB:CSUI_009357"/>
<feature type="region of interest" description="Disordered" evidence="1">
    <location>
        <begin position="1065"/>
        <end position="1221"/>
    </location>
</feature>
<feature type="region of interest" description="Disordered" evidence="1">
    <location>
        <begin position="510"/>
        <end position="599"/>
    </location>
</feature>
<feature type="compositionally biased region" description="Polar residues" evidence="1">
    <location>
        <begin position="932"/>
        <end position="950"/>
    </location>
</feature>
<evidence type="ECO:0000256" key="1">
    <source>
        <dbReference type="SAM" id="MobiDB-lite"/>
    </source>
</evidence>
<evidence type="ECO:0000313" key="3">
    <source>
        <dbReference type="EMBL" id="PHJ16834.1"/>
    </source>
</evidence>
<feature type="compositionally biased region" description="Polar residues" evidence="1">
    <location>
        <begin position="1183"/>
        <end position="1205"/>
    </location>
</feature>
<feature type="compositionally biased region" description="Polar residues" evidence="1">
    <location>
        <begin position="581"/>
        <end position="599"/>
    </location>
</feature>
<feature type="region of interest" description="Disordered" evidence="1">
    <location>
        <begin position="754"/>
        <end position="774"/>
    </location>
</feature>
<protein>
    <recommendedName>
        <fullName evidence="5">Transmembrane protein</fullName>
    </recommendedName>
</protein>
<accession>A0A2C6KK92</accession>
<feature type="region of interest" description="Disordered" evidence="1">
    <location>
        <begin position="875"/>
        <end position="908"/>
    </location>
</feature>
<dbReference type="RefSeq" id="XP_067918559.1">
    <property type="nucleotide sequence ID" value="XM_068069473.1"/>
</dbReference>
<keyword evidence="2" id="KW-0812">Transmembrane</keyword>
<evidence type="ECO:0000256" key="2">
    <source>
        <dbReference type="SAM" id="Phobius"/>
    </source>
</evidence>
<feature type="transmembrane region" description="Helical" evidence="2">
    <location>
        <begin position="85"/>
        <end position="102"/>
    </location>
</feature>
<feature type="compositionally biased region" description="Polar residues" evidence="1">
    <location>
        <begin position="877"/>
        <end position="890"/>
    </location>
</feature>
<feature type="compositionally biased region" description="Polar residues" evidence="1">
    <location>
        <begin position="1151"/>
        <end position="1176"/>
    </location>
</feature>
<feature type="transmembrane region" description="Helical" evidence="2">
    <location>
        <begin position="1502"/>
        <end position="1524"/>
    </location>
</feature>
<feature type="region of interest" description="Disordered" evidence="1">
    <location>
        <begin position="932"/>
        <end position="1026"/>
    </location>
</feature>
<feature type="compositionally biased region" description="Polar residues" evidence="1">
    <location>
        <begin position="513"/>
        <end position="542"/>
    </location>
</feature>
<feature type="compositionally biased region" description="Low complexity" evidence="1">
    <location>
        <begin position="957"/>
        <end position="978"/>
    </location>
</feature>
<feature type="region of interest" description="Disordered" evidence="1">
    <location>
        <begin position="246"/>
        <end position="274"/>
    </location>
</feature>
<dbReference type="Proteomes" id="UP000221165">
    <property type="component" value="Unassembled WGS sequence"/>
</dbReference>